<name>A0A4C1YSU1_EUMVA</name>
<accession>A0A4C1YSU1</accession>
<evidence type="ECO:0000313" key="1">
    <source>
        <dbReference type="EMBL" id="GBP78260.1"/>
    </source>
</evidence>
<protein>
    <submittedName>
        <fullName evidence="1">Uncharacterized protein</fullName>
    </submittedName>
</protein>
<dbReference type="Proteomes" id="UP000299102">
    <property type="component" value="Unassembled WGS sequence"/>
</dbReference>
<gene>
    <name evidence="1" type="ORF">EVAR_66291_1</name>
</gene>
<proteinExistence type="predicted"/>
<comment type="caution">
    <text evidence="1">The sequence shown here is derived from an EMBL/GenBank/DDBJ whole genome shotgun (WGS) entry which is preliminary data.</text>
</comment>
<keyword evidence="2" id="KW-1185">Reference proteome</keyword>
<sequence length="80" mass="9010">MGGFARADVRLYARIISRSKPNQKIKNRTRIDIRSKLISGTKAVSGLESRVGQKWDSKAKRGLGGLHEVTKKKDEGIQMW</sequence>
<evidence type="ECO:0000313" key="2">
    <source>
        <dbReference type="Proteomes" id="UP000299102"/>
    </source>
</evidence>
<reference evidence="1 2" key="1">
    <citation type="journal article" date="2019" name="Commun. Biol.">
        <title>The bagworm genome reveals a unique fibroin gene that provides high tensile strength.</title>
        <authorList>
            <person name="Kono N."/>
            <person name="Nakamura H."/>
            <person name="Ohtoshi R."/>
            <person name="Tomita M."/>
            <person name="Numata K."/>
            <person name="Arakawa K."/>
        </authorList>
    </citation>
    <scope>NUCLEOTIDE SEQUENCE [LARGE SCALE GENOMIC DNA]</scope>
</reference>
<dbReference type="AlphaFoldDB" id="A0A4C1YSU1"/>
<dbReference type="EMBL" id="BGZK01001363">
    <property type="protein sequence ID" value="GBP78260.1"/>
    <property type="molecule type" value="Genomic_DNA"/>
</dbReference>
<organism evidence="1 2">
    <name type="scientific">Eumeta variegata</name>
    <name type="common">Bagworm moth</name>
    <name type="synonym">Eumeta japonica</name>
    <dbReference type="NCBI Taxonomy" id="151549"/>
    <lineage>
        <taxon>Eukaryota</taxon>
        <taxon>Metazoa</taxon>
        <taxon>Ecdysozoa</taxon>
        <taxon>Arthropoda</taxon>
        <taxon>Hexapoda</taxon>
        <taxon>Insecta</taxon>
        <taxon>Pterygota</taxon>
        <taxon>Neoptera</taxon>
        <taxon>Endopterygota</taxon>
        <taxon>Lepidoptera</taxon>
        <taxon>Glossata</taxon>
        <taxon>Ditrysia</taxon>
        <taxon>Tineoidea</taxon>
        <taxon>Psychidae</taxon>
        <taxon>Oiketicinae</taxon>
        <taxon>Eumeta</taxon>
    </lineage>
</organism>